<dbReference type="InterPro" id="IPR015917">
    <property type="entry name" value="Pept_C14A"/>
</dbReference>
<dbReference type="SUPFAM" id="SSF52129">
    <property type="entry name" value="Caspase-like"/>
    <property type="match status" value="1"/>
</dbReference>
<dbReference type="InterPro" id="IPR033139">
    <property type="entry name" value="Caspase_cys_AS"/>
</dbReference>
<feature type="domain" description="Caspase family p20" evidence="6">
    <location>
        <begin position="69"/>
        <end position="166"/>
    </location>
</feature>
<proteinExistence type="inferred from homology"/>
<dbReference type="GO" id="GO:0035877">
    <property type="term" value="F:death effector domain binding"/>
    <property type="evidence" value="ECO:0007669"/>
    <property type="project" value="TreeGrafter"/>
</dbReference>
<dbReference type="InterPro" id="IPR029030">
    <property type="entry name" value="Caspase-like_dom_sf"/>
</dbReference>
<dbReference type="Gene3D" id="3.40.50.1460">
    <property type="match status" value="1"/>
</dbReference>
<evidence type="ECO:0000256" key="1">
    <source>
        <dbReference type="ARBA" id="ARBA00010134"/>
    </source>
</evidence>
<evidence type="ECO:0000313" key="8">
    <source>
        <dbReference type="Proteomes" id="UP000472260"/>
    </source>
</evidence>
<dbReference type="InterPro" id="IPR016129">
    <property type="entry name" value="Caspase_his_AS"/>
</dbReference>
<dbReference type="PROSITE" id="PS01122">
    <property type="entry name" value="CASPASE_CYS"/>
    <property type="match status" value="1"/>
</dbReference>
<accession>A0A671N335</accession>
<dbReference type="GO" id="GO:0005737">
    <property type="term" value="C:cytoplasm"/>
    <property type="evidence" value="ECO:0007669"/>
    <property type="project" value="TreeGrafter"/>
</dbReference>
<dbReference type="GO" id="GO:0043525">
    <property type="term" value="P:positive regulation of neuron apoptotic process"/>
    <property type="evidence" value="ECO:0007669"/>
    <property type="project" value="TreeGrafter"/>
</dbReference>
<dbReference type="PROSITE" id="PS50208">
    <property type="entry name" value="CASPASE_P20"/>
    <property type="match status" value="1"/>
</dbReference>
<keyword evidence="2" id="KW-0645">Protease</keyword>
<dbReference type="Ensembl" id="ENSSANT00000041264.1">
    <property type="protein sequence ID" value="ENSSANP00000038777.1"/>
    <property type="gene ID" value="ENSSANG00000019754.1"/>
</dbReference>
<reference evidence="7" key="1">
    <citation type="submission" date="2025-08" db="UniProtKB">
        <authorList>
            <consortium name="Ensembl"/>
        </authorList>
    </citation>
    <scope>IDENTIFICATION</scope>
</reference>
<keyword evidence="5" id="KW-0865">Zymogen</keyword>
<dbReference type="GO" id="GO:0004197">
    <property type="term" value="F:cysteine-type endopeptidase activity"/>
    <property type="evidence" value="ECO:0007669"/>
    <property type="project" value="InterPro"/>
</dbReference>
<dbReference type="GO" id="GO:0006508">
    <property type="term" value="P:proteolysis"/>
    <property type="evidence" value="ECO:0007669"/>
    <property type="project" value="UniProtKB-KW"/>
</dbReference>
<keyword evidence="4" id="KW-0788">Thiol protease</keyword>
<dbReference type="PANTHER" id="PTHR10454">
    <property type="entry name" value="CASPASE"/>
    <property type="match status" value="1"/>
</dbReference>
<evidence type="ECO:0000259" key="6">
    <source>
        <dbReference type="PROSITE" id="PS50208"/>
    </source>
</evidence>
<keyword evidence="3" id="KW-0378">Hydrolase</keyword>
<dbReference type="Pfam" id="PF00656">
    <property type="entry name" value="Peptidase_C14"/>
    <property type="match status" value="1"/>
</dbReference>
<dbReference type="AlphaFoldDB" id="A0A671N335"/>
<dbReference type="InterPro" id="IPR002398">
    <property type="entry name" value="Pept_C14"/>
</dbReference>
<evidence type="ECO:0000256" key="4">
    <source>
        <dbReference type="ARBA" id="ARBA00022807"/>
    </source>
</evidence>
<name>A0A671N335_9TELE</name>
<dbReference type="PANTHER" id="PTHR10454:SF240">
    <property type="entry name" value="CASPASE 20, APOPTOSIS-RELATED CYSTEINE PEPTIDASE-RELATED"/>
    <property type="match status" value="1"/>
</dbReference>
<evidence type="ECO:0000256" key="5">
    <source>
        <dbReference type="ARBA" id="ARBA00023145"/>
    </source>
</evidence>
<sequence>MGQDTSREVSGTCKHLAATLIGGCQEKKDSLPFFYEPSLESLKCFSFQIQHSLDTTEENGEHIIQNITEKNSLKDLFEFLGFLVEVKEDKTADQIKELMTLYSKDDRHGDCFVCCVMSHGNKTGVEGCDEQICPLNDITSPFDGVNCPALIGKPKVFIIQACRGLQMQSKVVVTHGAGASRMKKSGNVSYSIPKDSDFLIALSTVEGYLSILYVICQKLKHSQLNIVLLQICNFLN</sequence>
<comment type="similarity">
    <text evidence="1">Belongs to the peptidase C14A family.</text>
</comment>
<evidence type="ECO:0000256" key="2">
    <source>
        <dbReference type="ARBA" id="ARBA00022670"/>
    </source>
</evidence>
<dbReference type="InterPro" id="IPR011600">
    <property type="entry name" value="Pept_C14_caspase"/>
</dbReference>
<evidence type="ECO:0000256" key="3">
    <source>
        <dbReference type="ARBA" id="ARBA00022801"/>
    </source>
</evidence>
<organism evidence="7 8">
    <name type="scientific">Sinocyclocheilus anshuiensis</name>
    <dbReference type="NCBI Taxonomy" id="1608454"/>
    <lineage>
        <taxon>Eukaryota</taxon>
        <taxon>Metazoa</taxon>
        <taxon>Chordata</taxon>
        <taxon>Craniata</taxon>
        <taxon>Vertebrata</taxon>
        <taxon>Euteleostomi</taxon>
        <taxon>Actinopterygii</taxon>
        <taxon>Neopterygii</taxon>
        <taxon>Teleostei</taxon>
        <taxon>Ostariophysi</taxon>
        <taxon>Cypriniformes</taxon>
        <taxon>Cyprinidae</taxon>
        <taxon>Cyprininae</taxon>
        <taxon>Sinocyclocheilus</taxon>
    </lineage>
</organism>
<dbReference type="PROSITE" id="PS01121">
    <property type="entry name" value="CASPASE_HIS"/>
    <property type="match status" value="1"/>
</dbReference>
<dbReference type="Proteomes" id="UP000472260">
    <property type="component" value="Unassembled WGS sequence"/>
</dbReference>
<dbReference type="GO" id="GO:0006915">
    <property type="term" value="P:apoptotic process"/>
    <property type="evidence" value="ECO:0007669"/>
    <property type="project" value="TreeGrafter"/>
</dbReference>
<dbReference type="PRINTS" id="PR00376">
    <property type="entry name" value="IL1BCENZYME"/>
</dbReference>
<dbReference type="InterPro" id="IPR001309">
    <property type="entry name" value="Pept_C14_p20"/>
</dbReference>
<protein>
    <submittedName>
        <fullName evidence="7">Caspase 22, apoptosis-related cysteine peptidase</fullName>
    </submittedName>
</protein>
<reference evidence="7" key="2">
    <citation type="submission" date="2025-09" db="UniProtKB">
        <authorList>
            <consortium name="Ensembl"/>
        </authorList>
    </citation>
    <scope>IDENTIFICATION</scope>
</reference>
<dbReference type="SMART" id="SM00115">
    <property type="entry name" value="CASc"/>
    <property type="match status" value="1"/>
</dbReference>
<keyword evidence="8" id="KW-1185">Reference proteome</keyword>
<evidence type="ECO:0000313" key="7">
    <source>
        <dbReference type="Ensembl" id="ENSSANP00000038777.1"/>
    </source>
</evidence>